<name>A0A0U3E3U3_9EURY</name>
<evidence type="ECO:0000313" key="2">
    <source>
        <dbReference type="EMBL" id="ALT68695.1"/>
    </source>
</evidence>
<feature type="transmembrane region" description="Helical" evidence="1">
    <location>
        <begin position="6"/>
        <end position="24"/>
    </location>
</feature>
<dbReference type="OrthoDB" id="71308at2157"/>
<feature type="transmembrane region" description="Helical" evidence="1">
    <location>
        <begin position="230"/>
        <end position="253"/>
    </location>
</feature>
<dbReference type="SUPFAM" id="SSF54897">
    <property type="entry name" value="Protease propeptides/inhibitors"/>
    <property type="match status" value="1"/>
</dbReference>
<dbReference type="EMBL" id="CP011266">
    <property type="protein sequence ID" value="ALT68695.1"/>
    <property type="molecule type" value="Genomic_DNA"/>
</dbReference>
<dbReference type="PATRIC" id="fig|230361.4.peg.934"/>
<sequence>MDFIIAIIYIILFIIMMVFVFSIAMLKPFMSKKEMVLILGVGFFIGALGGAFFLSPIYSEVPEIATAVEKVIPGNEEVLYLDLSSATDINKLRDDLSKIEGFKSLEETGITVPLWSFNDKEYAFFNSSVPNMDSHFKNYYVNKSAGTIYVALDNYSSSQALKSIADWYRSNYAGPINYAQIHAKVVVSSSSYDQVKNLLLQKGIVASSVEGSVQNSIDNSNSSMISNTHFVLLCGGIGVIVSVLGLFFESFVVGKRRFNRFLHTKKKR</sequence>
<proteinExistence type="predicted"/>
<keyword evidence="1" id="KW-0472">Membrane</keyword>
<reference evidence="2 3" key="1">
    <citation type="submission" date="2015-04" db="EMBL/GenBank/DDBJ databases">
        <title>The complete genome sequence of the rumen methanogen Methanobrevibacter millerae SM9.</title>
        <authorList>
            <person name="Leahy S.C."/>
            <person name="Kelly W.J."/>
            <person name="Pacheco D.M."/>
            <person name="Li D."/>
            <person name="Altermann E."/>
            <person name="Attwood G.T."/>
        </authorList>
    </citation>
    <scope>NUCLEOTIDE SEQUENCE [LARGE SCALE GENOMIC DNA]</scope>
    <source>
        <strain evidence="2 3">SM9</strain>
    </source>
</reference>
<feature type="transmembrane region" description="Helical" evidence="1">
    <location>
        <begin position="36"/>
        <end position="58"/>
    </location>
</feature>
<dbReference type="KEGG" id="mmil:sm9_0906"/>
<gene>
    <name evidence="2" type="ORF">sm9_0906</name>
</gene>
<evidence type="ECO:0000256" key="1">
    <source>
        <dbReference type="SAM" id="Phobius"/>
    </source>
</evidence>
<dbReference type="Proteomes" id="UP000067738">
    <property type="component" value="Chromosome"/>
</dbReference>
<dbReference type="AlphaFoldDB" id="A0A0U3E3U3"/>
<keyword evidence="1" id="KW-1133">Transmembrane helix</keyword>
<dbReference type="RefSeq" id="WP_058738998.1">
    <property type="nucleotide sequence ID" value="NZ_CP011266.1"/>
</dbReference>
<dbReference type="GeneID" id="26735875"/>
<protein>
    <submittedName>
        <fullName evidence="2">Uncharacterized protein</fullName>
    </submittedName>
</protein>
<keyword evidence="3" id="KW-1185">Reference proteome</keyword>
<keyword evidence="1" id="KW-0812">Transmembrane</keyword>
<organism evidence="2 3">
    <name type="scientific">Methanobrevibacter millerae</name>
    <dbReference type="NCBI Taxonomy" id="230361"/>
    <lineage>
        <taxon>Archaea</taxon>
        <taxon>Methanobacteriati</taxon>
        <taxon>Methanobacteriota</taxon>
        <taxon>Methanomada group</taxon>
        <taxon>Methanobacteria</taxon>
        <taxon>Methanobacteriales</taxon>
        <taxon>Methanobacteriaceae</taxon>
        <taxon>Methanobrevibacter</taxon>
    </lineage>
</organism>
<evidence type="ECO:0000313" key="3">
    <source>
        <dbReference type="Proteomes" id="UP000067738"/>
    </source>
</evidence>
<accession>A0A0U3E3U3</accession>